<dbReference type="CDD" id="cd04301">
    <property type="entry name" value="NAT_SF"/>
    <property type="match status" value="1"/>
</dbReference>
<feature type="transmembrane region" description="Helical" evidence="1">
    <location>
        <begin position="323"/>
        <end position="341"/>
    </location>
</feature>
<evidence type="ECO:0000313" key="4">
    <source>
        <dbReference type="Proteomes" id="UP000326924"/>
    </source>
</evidence>
<dbReference type="Pfam" id="PF13508">
    <property type="entry name" value="Acetyltransf_7"/>
    <property type="match status" value="1"/>
</dbReference>
<evidence type="ECO:0000313" key="3">
    <source>
        <dbReference type="EMBL" id="KAA8902064.1"/>
    </source>
</evidence>
<dbReference type="PROSITE" id="PS51186">
    <property type="entry name" value="GNAT"/>
    <property type="match status" value="1"/>
</dbReference>
<feature type="domain" description="N-acetyltransferase" evidence="2">
    <location>
        <begin position="182"/>
        <end position="323"/>
    </location>
</feature>
<dbReference type="SUPFAM" id="SSF55729">
    <property type="entry name" value="Acyl-CoA N-acyltransferases (Nat)"/>
    <property type="match status" value="1"/>
</dbReference>
<name>A0A5J5ES14_9PEZI</name>
<dbReference type="GO" id="GO:0016747">
    <property type="term" value="F:acyltransferase activity, transferring groups other than amino-acyl groups"/>
    <property type="evidence" value="ECO:0007669"/>
    <property type="project" value="InterPro"/>
</dbReference>
<keyword evidence="1" id="KW-0472">Membrane</keyword>
<dbReference type="InterPro" id="IPR016181">
    <property type="entry name" value="Acyl_CoA_acyltransferase"/>
</dbReference>
<dbReference type="InterPro" id="IPR000182">
    <property type="entry name" value="GNAT_dom"/>
</dbReference>
<evidence type="ECO:0000259" key="2">
    <source>
        <dbReference type="PROSITE" id="PS51186"/>
    </source>
</evidence>
<keyword evidence="4" id="KW-1185">Reference proteome</keyword>
<dbReference type="Gene3D" id="3.40.630.30">
    <property type="match status" value="1"/>
</dbReference>
<accession>A0A5J5ES14</accession>
<keyword evidence="1" id="KW-0812">Transmembrane</keyword>
<organism evidence="3 4">
    <name type="scientific">Sphaerosporella brunnea</name>
    <dbReference type="NCBI Taxonomy" id="1250544"/>
    <lineage>
        <taxon>Eukaryota</taxon>
        <taxon>Fungi</taxon>
        <taxon>Dikarya</taxon>
        <taxon>Ascomycota</taxon>
        <taxon>Pezizomycotina</taxon>
        <taxon>Pezizomycetes</taxon>
        <taxon>Pezizales</taxon>
        <taxon>Pyronemataceae</taxon>
        <taxon>Sphaerosporella</taxon>
    </lineage>
</organism>
<gene>
    <name evidence="3" type="ORF">FN846DRAFT_908656</name>
</gene>
<sequence length="345" mass="37753">MSNVVAQVVLYANVDTFLSTVSAALHKRERSNNIPLGTLPRFLTDTPPARLLPRVKNEDEGFILLSTFDVRGEPCVFAIKTPAHPAVGIYAAIDPGQGLHKHCEALAHALLHRDKARVPLHFYGDERLVCGVAEAIAQRLGWPWVLQREHTYNAVTLTRKGLSAEIPRKMEDGHEVRRVTAAELEALGEKLLEMHQAMFKETWKVEAPMQAAKEIITACVKAGDAWVCFVDGQPASVALLTGETSGGKSISAVYTRPEYRKKGYAQALVDTLSKAVLEEQPEGYYLCLSCVPETSAGRIFAKTGFGSSQTYTMANVKLAKDLGLARLGLGIAITIAIYAWATYFV</sequence>
<dbReference type="InParanoid" id="A0A5J5ES14"/>
<proteinExistence type="predicted"/>
<dbReference type="OrthoDB" id="2523549at2759"/>
<dbReference type="AlphaFoldDB" id="A0A5J5ES14"/>
<evidence type="ECO:0000256" key="1">
    <source>
        <dbReference type="SAM" id="Phobius"/>
    </source>
</evidence>
<dbReference type="EMBL" id="VXIS01000136">
    <property type="protein sequence ID" value="KAA8902064.1"/>
    <property type="molecule type" value="Genomic_DNA"/>
</dbReference>
<reference evidence="3 4" key="1">
    <citation type="submission" date="2019-09" db="EMBL/GenBank/DDBJ databases">
        <title>Draft genome of the ectomycorrhizal ascomycete Sphaerosporella brunnea.</title>
        <authorList>
            <consortium name="DOE Joint Genome Institute"/>
            <person name="Benucci G.M."/>
            <person name="Marozzi G."/>
            <person name="Antonielli L."/>
            <person name="Sanchez S."/>
            <person name="Marco P."/>
            <person name="Wang X."/>
            <person name="Falini L.B."/>
            <person name="Barry K."/>
            <person name="Haridas S."/>
            <person name="Lipzen A."/>
            <person name="Labutti K."/>
            <person name="Grigoriev I.V."/>
            <person name="Murat C."/>
            <person name="Martin F."/>
            <person name="Albertini E."/>
            <person name="Donnini D."/>
            <person name="Bonito G."/>
        </authorList>
    </citation>
    <scope>NUCLEOTIDE SEQUENCE [LARGE SCALE GENOMIC DNA]</scope>
    <source>
        <strain evidence="3 4">Sb_GMNB300</strain>
    </source>
</reference>
<dbReference type="Proteomes" id="UP000326924">
    <property type="component" value="Unassembled WGS sequence"/>
</dbReference>
<keyword evidence="1" id="KW-1133">Transmembrane helix</keyword>
<protein>
    <recommendedName>
        <fullName evidence="2">N-acetyltransferase domain-containing protein</fullName>
    </recommendedName>
</protein>
<comment type="caution">
    <text evidence="3">The sequence shown here is derived from an EMBL/GenBank/DDBJ whole genome shotgun (WGS) entry which is preliminary data.</text>
</comment>